<organism evidence="1 2">
    <name type="scientific">Leucogyrophana mollusca</name>
    <dbReference type="NCBI Taxonomy" id="85980"/>
    <lineage>
        <taxon>Eukaryota</taxon>
        <taxon>Fungi</taxon>
        <taxon>Dikarya</taxon>
        <taxon>Basidiomycota</taxon>
        <taxon>Agaricomycotina</taxon>
        <taxon>Agaricomycetes</taxon>
        <taxon>Agaricomycetidae</taxon>
        <taxon>Boletales</taxon>
        <taxon>Boletales incertae sedis</taxon>
        <taxon>Leucogyrophana</taxon>
    </lineage>
</organism>
<comment type="caution">
    <text evidence="1">The sequence shown here is derived from an EMBL/GenBank/DDBJ whole genome shotgun (WGS) entry which is preliminary data.</text>
</comment>
<gene>
    <name evidence="1" type="ORF">BV22DRAFT_569737</name>
</gene>
<keyword evidence="2" id="KW-1185">Reference proteome</keyword>
<sequence length="327" mass="36005">MDNYPNNFPNTQAQLQCDAQPLDWALLILMVITTHVTWWAMHLPTLWREGFGPFLHDVAWECTRIHLPSFVGVISVHAHERQHWHTNYYQGVMGKMTNAGVTKVFLKDSLVLVTSILSIYRLCTALQSKSSDADLSGLNSSLWNYPSLPTALIGICISIAVKTSLRPSYTFVFTTVVIAIAGTAIVLATHFSDSQQTNVWIGILVTYLIMALPFSLIAPRSILPVITVTLAAFARVGGPVAGALSPDAYFPYCALKGPAFGAPLLAMGILAGLLALYGFIRCRPRIRPEPVGEASDDRVGYGQMDDSVKRTRKWEGELRPIPYISRA</sequence>
<evidence type="ECO:0000313" key="1">
    <source>
        <dbReference type="EMBL" id="KAH7923623.1"/>
    </source>
</evidence>
<name>A0ACB8BFK0_9AGAM</name>
<accession>A0ACB8BFK0</accession>
<proteinExistence type="predicted"/>
<reference evidence="1" key="1">
    <citation type="journal article" date="2021" name="New Phytol.">
        <title>Evolutionary innovations through gain and loss of genes in the ectomycorrhizal Boletales.</title>
        <authorList>
            <person name="Wu G."/>
            <person name="Miyauchi S."/>
            <person name="Morin E."/>
            <person name="Kuo A."/>
            <person name="Drula E."/>
            <person name="Varga T."/>
            <person name="Kohler A."/>
            <person name="Feng B."/>
            <person name="Cao Y."/>
            <person name="Lipzen A."/>
            <person name="Daum C."/>
            <person name="Hundley H."/>
            <person name="Pangilinan J."/>
            <person name="Johnson J."/>
            <person name="Barry K."/>
            <person name="LaButti K."/>
            <person name="Ng V."/>
            <person name="Ahrendt S."/>
            <person name="Min B."/>
            <person name="Choi I.G."/>
            <person name="Park H."/>
            <person name="Plett J.M."/>
            <person name="Magnuson J."/>
            <person name="Spatafora J.W."/>
            <person name="Nagy L.G."/>
            <person name="Henrissat B."/>
            <person name="Grigoriev I.V."/>
            <person name="Yang Z.L."/>
            <person name="Xu J."/>
            <person name="Martin F.M."/>
        </authorList>
    </citation>
    <scope>NUCLEOTIDE SEQUENCE</scope>
    <source>
        <strain evidence="1">KUC20120723A-06</strain>
    </source>
</reference>
<dbReference type="EMBL" id="MU266447">
    <property type="protein sequence ID" value="KAH7923623.1"/>
    <property type="molecule type" value="Genomic_DNA"/>
</dbReference>
<protein>
    <submittedName>
        <fullName evidence="1">Uncharacterized protein</fullName>
    </submittedName>
</protein>
<evidence type="ECO:0000313" key="2">
    <source>
        <dbReference type="Proteomes" id="UP000790709"/>
    </source>
</evidence>
<dbReference type="Proteomes" id="UP000790709">
    <property type="component" value="Unassembled WGS sequence"/>
</dbReference>